<sequence length="150" mass="16052">MRITNGRNHLVGTVTLAVGLALAGNLALGVAGGTPQARATETVATAPTQARYDQRALEQLNNIARGNYGAVHAALDPDLQRKISPNTIADAWSKLQQSHGNYLFPGRPSTSPRGELSVVEVPLHMARQPGRFQITFHPNGRIAGLYLLPN</sequence>
<proteinExistence type="predicted"/>
<evidence type="ECO:0000313" key="2">
    <source>
        <dbReference type="EMBL" id="GAA5165009.1"/>
    </source>
</evidence>
<dbReference type="Proteomes" id="UP001428817">
    <property type="component" value="Unassembled WGS sequence"/>
</dbReference>
<evidence type="ECO:0000313" key="3">
    <source>
        <dbReference type="Proteomes" id="UP001428817"/>
    </source>
</evidence>
<dbReference type="RefSeq" id="WP_185062525.1">
    <property type="nucleotide sequence ID" value="NZ_BAABJP010000030.1"/>
</dbReference>
<gene>
    <name evidence="2" type="ORF">GCM10023321_54450</name>
</gene>
<comment type="caution">
    <text evidence="2">The sequence shown here is derived from an EMBL/GenBank/DDBJ whole genome shotgun (WGS) entry which is preliminary data.</text>
</comment>
<keyword evidence="3" id="KW-1185">Reference proteome</keyword>
<dbReference type="Pfam" id="PF13026">
    <property type="entry name" value="DUF3887"/>
    <property type="match status" value="1"/>
</dbReference>
<accession>A0ABP9QNR4</accession>
<dbReference type="Gene3D" id="3.10.450.590">
    <property type="match status" value="1"/>
</dbReference>
<organism evidence="2 3">
    <name type="scientific">Pseudonocardia eucalypti</name>
    <dbReference type="NCBI Taxonomy" id="648755"/>
    <lineage>
        <taxon>Bacteria</taxon>
        <taxon>Bacillati</taxon>
        <taxon>Actinomycetota</taxon>
        <taxon>Actinomycetes</taxon>
        <taxon>Pseudonocardiales</taxon>
        <taxon>Pseudonocardiaceae</taxon>
        <taxon>Pseudonocardia</taxon>
    </lineage>
</organism>
<evidence type="ECO:0000259" key="1">
    <source>
        <dbReference type="Pfam" id="PF13026"/>
    </source>
</evidence>
<name>A0ABP9QNR4_9PSEU</name>
<reference evidence="3" key="1">
    <citation type="journal article" date="2019" name="Int. J. Syst. Evol. Microbiol.">
        <title>The Global Catalogue of Microorganisms (GCM) 10K type strain sequencing project: providing services to taxonomists for standard genome sequencing and annotation.</title>
        <authorList>
            <consortium name="The Broad Institute Genomics Platform"/>
            <consortium name="The Broad Institute Genome Sequencing Center for Infectious Disease"/>
            <person name="Wu L."/>
            <person name="Ma J."/>
        </authorList>
    </citation>
    <scope>NUCLEOTIDE SEQUENCE [LARGE SCALE GENOMIC DNA]</scope>
    <source>
        <strain evidence="3">JCM 18303</strain>
    </source>
</reference>
<dbReference type="InterPro" id="IPR024981">
    <property type="entry name" value="DUF3887"/>
</dbReference>
<protein>
    <recommendedName>
        <fullName evidence="1">DUF3887 domain-containing protein</fullName>
    </recommendedName>
</protein>
<feature type="domain" description="DUF3887" evidence="1">
    <location>
        <begin position="61"/>
        <end position="145"/>
    </location>
</feature>
<dbReference type="EMBL" id="BAABJP010000030">
    <property type="protein sequence ID" value="GAA5165009.1"/>
    <property type="molecule type" value="Genomic_DNA"/>
</dbReference>